<dbReference type="InterPro" id="IPR038765">
    <property type="entry name" value="Papain-like_cys_pep_sf"/>
</dbReference>
<comment type="caution">
    <text evidence="2">The sequence shown here is derived from an EMBL/GenBank/DDBJ whole genome shotgun (WGS) entry which is preliminary data.</text>
</comment>
<feature type="signal peptide" evidence="1">
    <location>
        <begin position="1"/>
        <end position="20"/>
    </location>
</feature>
<dbReference type="Pfam" id="PF05708">
    <property type="entry name" value="Peptidase_C92"/>
    <property type="match status" value="1"/>
</dbReference>
<evidence type="ECO:0008006" key="4">
    <source>
        <dbReference type="Google" id="ProtNLM"/>
    </source>
</evidence>
<dbReference type="eggNOG" id="COG3863">
    <property type="taxonomic scope" value="Bacteria"/>
</dbReference>
<protein>
    <recommendedName>
        <fullName evidence="4">Poxvirus G6</fullName>
    </recommendedName>
</protein>
<dbReference type="PROSITE" id="PS51257">
    <property type="entry name" value="PROKAR_LIPOPROTEIN"/>
    <property type="match status" value="1"/>
</dbReference>
<dbReference type="RefSeq" id="WP_007280619.1">
    <property type="nucleotide sequence ID" value="NZ_ABCK01000027.1"/>
</dbReference>
<accession>A6DS01</accession>
<name>A6DS01_9BACT</name>
<reference evidence="2 3" key="1">
    <citation type="journal article" date="2010" name="J. Bacteriol.">
        <title>Genome sequence of Lentisphaera araneosa HTCC2155T, the type species of the order Lentisphaerales in the phylum Lentisphaerae.</title>
        <authorList>
            <person name="Thrash J.C."/>
            <person name="Cho J.C."/>
            <person name="Vergin K.L."/>
            <person name="Morris R.M."/>
            <person name="Giovannoni S.J."/>
        </authorList>
    </citation>
    <scope>NUCLEOTIDE SEQUENCE [LARGE SCALE GENOMIC DNA]</scope>
    <source>
        <strain evidence="2 3">HTCC2155</strain>
    </source>
</reference>
<dbReference type="InterPro" id="IPR024453">
    <property type="entry name" value="Peptidase_C92"/>
</dbReference>
<dbReference type="Proteomes" id="UP000004947">
    <property type="component" value="Unassembled WGS sequence"/>
</dbReference>
<evidence type="ECO:0000313" key="3">
    <source>
        <dbReference type="Proteomes" id="UP000004947"/>
    </source>
</evidence>
<sequence>MILRLLLLSFCTCFFFSCLSTPDDLIDASLIKVGDDSALSMSGLKVYEEKAAFERVRKEKEEELINDDVHYFSRLHEWSLKYRDQIFDLAKQVEQEKGPLKADLIHRLVLSNNDFVHLRYALYSLLKKNRNYYQKPPSGWEGSQHSFKGLCLSLAIVVTLYDNMSLSMNLLDQHERVQHLFLEGSVDYDISPEYNREVVKSFYSSRRRLLIREKMQLFSESYELLKDDSKEDNYLDYLAVMILQSPSAAIIEQSDFSNDLSQSVSMRLDHYQNSLFSSHKKLLFDISKDFGNTMGKFQSRVGYLYEDEKVLADVQAVLKPMDILLEKTPFRLTDKFIPGHFGHVAIYIGTEEDLKSVGLWEHPRIVKYHEQIRQGKVVLEALREGVVLNTLEHFMNVDDLAVIRKNDMDAVQGRTYTLNAFRQLGKEYDFNFDVETLNKIVCSELVYQVFTDDDWATGEVLGSVTISPDAVVQKLEDNMNYRLVLFYHKGEKVQPEKDTKLVLNLLSHDEK</sequence>
<evidence type="ECO:0000256" key="1">
    <source>
        <dbReference type="SAM" id="SignalP"/>
    </source>
</evidence>
<dbReference type="EMBL" id="ABCK01000027">
    <property type="protein sequence ID" value="EDM25576.1"/>
    <property type="molecule type" value="Genomic_DNA"/>
</dbReference>
<dbReference type="AlphaFoldDB" id="A6DS01"/>
<dbReference type="Gene3D" id="3.90.1720.10">
    <property type="entry name" value="endopeptidase domain like (from Nostoc punctiforme)"/>
    <property type="match status" value="1"/>
</dbReference>
<organism evidence="2 3">
    <name type="scientific">Lentisphaera araneosa HTCC2155</name>
    <dbReference type="NCBI Taxonomy" id="313628"/>
    <lineage>
        <taxon>Bacteria</taxon>
        <taxon>Pseudomonadati</taxon>
        <taxon>Lentisphaerota</taxon>
        <taxon>Lentisphaeria</taxon>
        <taxon>Lentisphaerales</taxon>
        <taxon>Lentisphaeraceae</taxon>
        <taxon>Lentisphaera</taxon>
    </lineage>
</organism>
<keyword evidence="1" id="KW-0732">Signal</keyword>
<dbReference type="STRING" id="313628.LNTAR_08136"/>
<feature type="chain" id="PRO_5002694726" description="Poxvirus G6" evidence="1">
    <location>
        <begin position="21"/>
        <end position="511"/>
    </location>
</feature>
<dbReference type="OrthoDB" id="195541at2"/>
<dbReference type="SUPFAM" id="SSF54001">
    <property type="entry name" value="Cysteine proteinases"/>
    <property type="match status" value="1"/>
</dbReference>
<proteinExistence type="predicted"/>
<gene>
    <name evidence="2" type="ORF">LNTAR_08136</name>
</gene>
<evidence type="ECO:0000313" key="2">
    <source>
        <dbReference type="EMBL" id="EDM25576.1"/>
    </source>
</evidence>
<keyword evidence="3" id="KW-1185">Reference proteome</keyword>